<evidence type="ECO:0000313" key="2">
    <source>
        <dbReference type="Proteomes" id="UP000199529"/>
    </source>
</evidence>
<dbReference type="AlphaFoldDB" id="A0A1H2QPX4"/>
<dbReference type="EMBL" id="FNOK01000001">
    <property type="protein sequence ID" value="SDW09243.1"/>
    <property type="molecule type" value="Genomic_DNA"/>
</dbReference>
<dbReference type="InterPro" id="IPR009959">
    <property type="entry name" value="Cyclase_SnoaL-like"/>
</dbReference>
<reference evidence="2" key="1">
    <citation type="submission" date="2016-10" db="EMBL/GenBank/DDBJ databases">
        <authorList>
            <person name="Varghese N."/>
            <person name="Submissions S."/>
        </authorList>
    </citation>
    <scope>NUCLEOTIDE SEQUENCE [LARGE SCALE GENOMIC DNA]</scope>
    <source>
        <strain evidence="2">CGMCC 4.3530</strain>
    </source>
</reference>
<name>A0A1H2QPX4_9PSEU</name>
<evidence type="ECO:0000313" key="1">
    <source>
        <dbReference type="EMBL" id="SDW09243.1"/>
    </source>
</evidence>
<dbReference type="STRING" id="418495.SAMN05216215_1001171"/>
<evidence type="ECO:0008006" key="3">
    <source>
        <dbReference type="Google" id="ProtNLM"/>
    </source>
</evidence>
<dbReference type="Gene3D" id="3.10.450.50">
    <property type="match status" value="1"/>
</dbReference>
<dbReference type="RefSeq" id="WP_093260148.1">
    <property type="nucleotide sequence ID" value="NZ_FNOK01000001.1"/>
</dbReference>
<organism evidence="1 2">
    <name type="scientific">Saccharopolyspora shandongensis</name>
    <dbReference type="NCBI Taxonomy" id="418495"/>
    <lineage>
        <taxon>Bacteria</taxon>
        <taxon>Bacillati</taxon>
        <taxon>Actinomycetota</taxon>
        <taxon>Actinomycetes</taxon>
        <taxon>Pseudonocardiales</taxon>
        <taxon>Pseudonocardiaceae</taxon>
        <taxon>Saccharopolyspora</taxon>
    </lineage>
</organism>
<proteinExistence type="predicted"/>
<dbReference type="OrthoDB" id="5181013at2"/>
<dbReference type="Pfam" id="PF07366">
    <property type="entry name" value="SnoaL"/>
    <property type="match status" value="1"/>
</dbReference>
<dbReference type="PANTHER" id="PTHR38436:SF1">
    <property type="entry name" value="ESTER CYCLASE"/>
    <property type="match status" value="1"/>
</dbReference>
<protein>
    <recommendedName>
        <fullName evidence="3">Ester cyclase</fullName>
    </recommendedName>
</protein>
<dbReference type="GO" id="GO:0030638">
    <property type="term" value="P:polyketide metabolic process"/>
    <property type="evidence" value="ECO:0007669"/>
    <property type="project" value="InterPro"/>
</dbReference>
<keyword evidence="2" id="KW-1185">Reference proteome</keyword>
<dbReference type="InterPro" id="IPR032710">
    <property type="entry name" value="NTF2-like_dom_sf"/>
</dbReference>
<sequence length="143" mass="16482">MDTTEQTKRVARAFFDACNSHDLDRIMDFFHQDLVHHARLSDYPKDGVAFVYDLTLKAFPDLRWNIVEMVAEDDRVCTLIHYEGTHRGDYLGLVDTGKQVSFYSINIARVRDGRFIEHRGVLDELHLLAQIGALPEPFLAQMS</sequence>
<dbReference type="Proteomes" id="UP000199529">
    <property type="component" value="Unassembled WGS sequence"/>
</dbReference>
<dbReference type="SUPFAM" id="SSF54427">
    <property type="entry name" value="NTF2-like"/>
    <property type="match status" value="1"/>
</dbReference>
<gene>
    <name evidence="1" type="ORF">SAMN05216215_1001171</name>
</gene>
<dbReference type="PANTHER" id="PTHR38436">
    <property type="entry name" value="POLYKETIDE CYCLASE SNOAL-LIKE DOMAIN"/>
    <property type="match status" value="1"/>
</dbReference>
<accession>A0A1H2QPX4</accession>